<organism evidence="2 3">
    <name type="scientific">Luteimonas aestuarii</name>
    <dbReference type="NCBI Taxonomy" id="453837"/>
    <lineage>
        <taxon>Bacteria</taxon>
        <taxon>Pseudomonadati</taxon>
        <taxon>Pseudomonadota</taxon>
        <taxon>Gammaproteobacteria</taxon>
        <taxon>Lysobacterales</taxon>
        <taxon>Lysobacteraceae</taxon>
        <taxon>Luteimonas</taxon>
    </lineage>
</organism>
<gene>
    <name evidence="2" type="ORF">E2F46_04565</name>
</gene>
<dbReference type="InterPro" id="IPR032710">
    <property type="entry name" value="NTF2-like_dom_sf"/>
</dbReference>
<dbReference type="OrthoDB" id="485556at2"/>
<proteinExistence type="predicted"/>
<feature type="region of interest" description="Disordered" evidence="1">
    <location>
        <begin position="1"/>
        <end position="58"/>
    </location>
</feature>
<protein>
    <submittedName>
        <fullName evidence="2">Uncharacterized protein</fullName>
    </submittedName>
</protein>
<name>A0A4R5U1H1_9GAMM</name>
<evidence type="ECO:0000313" key="3">
    <source>
        <dbReference type="Proteomes" id="UP000294796"/>
    </source>
</evidence>
<dbReference type="SUPFAM" id="SSF54427">
    <property type="entry name" value="NTF2-like"/>
    <property type="match status" value="1"/>
</dbReference>
<dbReference type="EMBL" id="SMTF01000002">
    <property type="protein sequence ID" value="TDK27468.1"/>
    <property type="molecule type" value="Genomic_DNA"/>
</dbReference>
<sequence>MLVATACRRDDDTDPMRPSGAVEALPQPLAADGAVTGMPENPGPGDVPLGGEPPAPPPLFAADERFGMPLLEDNPETGLGMTETTADLPEPTPADAVALLRQYYDALGARDFAKAYGMWSDGGRASGLTPEQFAATFSQVTAVDAQPGEPRPVQAAAGSRVVEVPLLLRTTHGDGSVRTQAGRIVLRRAMVEGASAEQRAWRIASADLRDAAE</sequence>
<evidence type="ECO:0000313" key="2">
    <source>
        <dbReference type="EMBL" id="TDK27468.1"/>
    </source>
</evidence>
<dbReference type="AlphaFoldDB" id="A0A4R5U1H1"/>
<dbReference type="RefSeq" id="WP_133320887.1">
    <property type="nucleotide sequence ID" value="NZ_SMTF01000002.1"/>
</dbReference>
<evidence type="ECO:0000256" key="1">
    <source>
        <dbReference type="SAM" id="MobiDB-lite"/>
    </source>
</evidence>
<reference evidence="2 3" key="1">
    <citation type="submission" date="2019-03" db="EMBL/GenBank/DDBJ databases">
        <title>Luteimonas zhaokaii sp.nov., isolated from the rectal contents of Plateau pika in Yushu, Qinghai Province, China.</title>
        <authorList>
            <person name="Zhang G."/>
        </authorList>
    </citation>
    <scope>NUCLEOTIDE SEQUENCE [LARGE SCALE GENOMIC DNA]</scope>
    <source>
        <strain evidence="2 3">B9</strain>
    </source>
</reference>
<comment type="caution">
    <text evidence="2">The sequence shown here is derived from an EMBL/GenBank/DDBJ whole genome shotgun (WGS) entry which is preliminary data.</text>
</comment>
<keyword evidence="3" id="KW-1185">Reference proteome</keyword>
<dbReference type="Proteomes" id="UP000294796">
    <property type="component" value="Unassembled WGS sequence"/>
</dbReference>
<accession>A0A4R5U1H1</accession>